<evidence type="ECO:0000313" key="2">
    <source>
        <dbReference type="EMBL" id="CAL1543098.1"/>
    </source>
</evidence>
<organism evidence="2 3">
    <name type="scientific">Lymnaea stagnalis</name>
    <name type="common">Great pond snail</name>
    <name type="synonym">Helix stagnalis</name>
    <dbReference type="NCBI Taxonomy" id="6523"/>
    <lineage>
        <taxon>Eukaryota</taxon>
        <taxon>Metazoa</taxon>
        <taxon>Spiralia</taxon>
        <taxon>Lophotrochozoa</taxon>
        <taxon>Mollusca</taxon>
        <taxon>Gastropoda</taxon>
        <taxon>Heterobranchia</taxon>
        <taxon>Euthyneura</taxon>
        <taxon>Panpulmonata</taxon>
        <taxon>Hygrophila</taxon>
        <taxon>Lymnaeoidea</taxon>
        <taxon>Lymnaeidae</taxon>
        <taxon>Lymnaea</taxon>
    </lineage>
</organism>
<dbReference type="EMBL" id="CAXITT010000525">
    <property type="protein sequence ID" value="CAL1543098.1"/>
    <property type="molecule type" value="Genomic_DNA"/>
</dbReference>
<sequence length="174" mass="19919">MDSPGSSDLSGDIHIAPCERESHMKWIHDLKQAFEEKGLKCVIVYKHYGKISKWFEEAFNNCRFTIVHRCRKLVQAIESCQGLMSENGDKVMVVDFNVRGKKKSDDNLYTFFNEYTKNVIKDEKDLQVFVKKTSNILKELSPVINKMNQIPSITGQDESQGPLSPVRSEVSLTD</sequence>
<dbReference type="AlphaFoldDB" id="A0AAV2IBB9"/>
<feature type="compositionally biased region" description="Polar residues" evidence="1">
    <location>
        <begin position="152"/>
        <end position="162"/>
    </location>
</feature>
<gene>
    <name evidence="2" type="ORF">GSLYS_00016632001</name>
</gene>
<reference evidence="2 3" key="1">
    <citation type="submission" date="2024-04" db="EMBL/GenBank/DDBJ databases">
        <authorList>
            <consortium name="Genoscope - CEA"/>
            <person name="William W."/>
        </authorList>
    </citation>
    <scope>NUCLEOTIDE SEQUENCE [LARGE SCALE GENOMIC DNA]</scope>
</reference>
<accession>A0AAV2IBB9</accession>
<dbReference type="Proteomes" id="UP001497497">
    <property type="component" value="Unassembled WGS sequence"/>
</dbReference>
<protein>
    <submittedName>
        <fullName evidence="2">Uncharacterized protein</fullName>
    </submittedName>
</protein>
<evidence type="ECO:0000256" key="1">
    <source>
        <dbReference type="SAM" id="MobiDB-lite"/>
    </source>
</evidence>
<keyword evidence="3" id="KW-1185">Reference proteome</keyword>
<name>A0AAV2IBB9_LYMST</name>
<proteinExistence type="predicted"/>
<feature type="region of interest" description="Disordered" evidence="1">
    <location>
        <begin position="152"/>
        <end position="174"/>
    </location>
</feature>
<comment type="caution">
    <text evidence="2">The sequence shown here is derived from an EMBL/GenBank/DDBJ whole genome shotgun (WGS) entry which is preliminary data.</text>
</comment>
<feature type="non-terminal residue" evidence="2">
    <location>
        <position position="174"/>
    </location>
</feature>
<evidence type="ECO:0000313" key="3">
    <source>
        <dbReference type="Proteomes" id="UP001497497"/>
    </source>
</evidence>